<name>M3ANI0_PSEFD</name>
<dbReference type="Proteomes" id="UP000016932">
    <property type="component" value="Unassembled WGS sequence"/>
</dbReference>
<keyword evidence="2" id="KW-1185">Reference proteome</keyword>
<reference evidence="1 2" key="1">
    <citation type="journal article" date="2012" name="PLoS Pathog.">
        <title>Diverse lifestyles and strategies of plant pathogenesis encoded in the genomes of eighteen Dothideomycetes fungi.</title>
        <authorList>
            <person name="Ohm R.A."/>
            <person name="Feau N."/>
            <person name="Henrissat B."/>
            <person name="Schoch C.L."/>
            <person name="Horwitz B.A."/>
            <person name="Barry K.W."/>
            <person name="Condon B.J."/>
            <person name="Copeland A.C."/>
            <person name="Dhillon B."/>
            <person name="Glaser F."/>
            <person name="Hesse C.N."/>
            <person name="Kosti I."/>
            <person name="LaButti K."/>
            <person name="Lindquist E.A."/>
            <person name="Lucas S."/>
            <person name="Salamov A.A."/>
            <person name="Bradshaw R.E."/>
            <person name="Ciuffetti L."/>
            <person name="Hamelin R.C."/>
            <person name="Kema G.H.J."/>
            <person name="Lawrence C."/>
            <person name="Scott J.A."/>
            <person name="Spatafora J.W."/>
            <person name="Turgeon B.G."/>
            <person name="de Wit P.J.G.M."/>
            <person name="Zhong S."/>
            <person name="Goodwin S.B."/>
            <person name="Grigoriev I.V."/>
        </authorList>
    </citation>
    <scope>NUCLEOTIDE SEQUENCE [LARGE SCALE GENOMIC DNA]</scope>
    <source>
        <strain evidence="1 2">CIRAD86</strain>
    </source>
</reference>
<dbReference type="STRING" id="383855.M3ANI0"/>
<dbReference type="HOGENOM" id="CLU_654004_0_0_1"/>
<proteinExistence type="predicted"/>
<evidence type="ECO:0008006" key="3">
    <source>
        <dbReference type="Google" id="ProtNLM"/>
    </source>
</evidence>
<dbReference type="OrthoDB" id="3701586at2759"/>
<dbReference type="AlphaFoldDB" id="M3ANI0"/>
<dbReference type="eggNOG" id="ENOG502SK7X">
    <property type="taxonomic scope" value="Eukaryota"/>
</dbReference>
<dbReference type="KEGG" id="pfj:MYCFIDRAFT_78381"/>
<evidence type="ECO:0000313" key="2">
    <source>
        <dbReference type="Proteomes" id="UP000016932"/>
    </source>
</evidence>
<protein>
    <recommendedName>
        <fullName evidence="3">Glycoside hydrolase family 93 protein</fullName>
    </recommendedName>
</protein>
<dbReference type="RefSeq" id="XP_007930771.1">
    <property type="nucleotide sequence ID" value="XM_007932580.1"/>
</dbReference>
<dbReference type="VEuPathDB" id="FungiDB:MYCFIDRAFT_78381"/>
<accession>M3ANI0</accession>
<dbReference type="GeneID" id="19341449"/>
<evidence type="ECO:0000313" key="1">
    <source>
        <dbReference type="EMBL" id="EME78673.1"/>
    </source>
</evidence>
<gene>
    <name evidence="1" type="ORF">MYCFIDRAFT_78381</name>
</gene>
<sequence>MACGTKLVTRWGAAEIAARSGECPFSLRSVAKDADGMGQDVRISTSKDAGLTWSKPEVAFPPALLPTQNHVEDPQHWCDLHIPQRALQPLTIVRLPGADEGSSQVFAVAQSSDNLCPGHFESAGRIARELDVHGSGLFKDDPCWIVKNTYTDAHLWAKTIYGTQSGMKMCDKKDAIIKAVNHPDNLGPGSAQLFNAPLIASDGMHNVSYPTRAVWHGESNNGYWQRFWSDVSMKNPTDSAFVEYSTDKDGKNWYPATNSGRGIKQTNMPHLSQKAHFGAYDGSTQIRYYVSNSGMNAKLDQTLLTVAMSRGDDPAFTKIGIVRGGDADKEANAGSRPPVNSGIPGFYWPSAAQVGDKLVVAYSENRATIWVSVLKESDFP</sequence>
<organism evidence="1 2">
    <name type="scientific">Pseudocercospora fijiensis (strain CIRAD86)</name>
    <name type="common">Black leaf streak disease fungus</name>
    <name type="synonym">Mycosphaerella fijiensis</name>
    <dbReference type="NCBI Taxonomy" id="383855"/>
    <lineage>
        <taxon>Eukaryota</taxon>
        <taxon>Fungi</taxon>
        <taxon>Dikarya</taxon>
        <taxon>Ascomycota</taxon>
        <taxon>Pezizomycotina</taxon>
        <taxon>Dothideomycetes</taxon>
        <taxon>Dothideomycetidae</taxon>
        <taxon>Mycosphaerellales</taxon>
        <taxon>Mycosphaerellaceae</taxon>
        <taxon>Pseudocercospora</taxon>
    </lineage>
</organism>
<dbReference type="EMBL" id="KB446563">
    <property type="protein sequence ID" value="EME78673.1"/>
    <property type="molecule type" value="Genomic_DNA"/>
</dbReference>